<feature type="compositionally biased region" description="Basic and acidic residues" evidence="2">
    <location>
        <begin position="396"/>
        <end position="409"/>
    </location>
</feature>
<feature type="compositionally biased region" description="Acidic residues" evidence="2">
    <location>
        <begin position="412"/>
        <end position="421"/>
    </location>
</feature>
<dbReference type="Gene3D" id="1.25.40.680">
    <property type="entry name" value="Type VII secretion system EssB, C-terminal-like domain"/>
    <property type="match status" value="1"/>
</dbReference>
<sequence>MSERKKFYLEEQTGAQLRYDREEDTYTVAFQKAEVKLTDVLEAGILDSCDAFVERELQPHEDELQVIVKPKVPLDRYKIFKEKDAYARLLIANNVIHKVAQHEHDRLHLMVSPENILVDKGLGVTFIHYGVRDSLPIYEKDINKLFVELRTTLLVLVDGAHHFNEYLNYRDTLKLSKRAEALIKEETIEGLQELIQAWIKQHEEEEKTLHKVSHKRWRVQKWALIGVSALLVPLIFFAVYILQVENPKQQAFQESSMAYFNNDYSTVVDVLESFHADDMPRSVKYQLAQSYIAIENLAEDRLENIRESITPKVGDIYYDYWIAIGRGNNKEAVEIARGLQQQEWVVYANSKYRREVERDKSLSHAEREALLKEIDDSIKSYSEELKKMYESYPASTEEKDGQAQDKQVQDEPAVEDAEKNEEEEKNKEKEEKDKEDGGDAE</sequence>
<reference evidence="5" key="1">
    <citation type="submission" date="2016-09" db="EMBL/GenBank/DDBJ databases">
        <authorList>
            <person name="Varghese N."/>
            <person name="Submissions S."/>
        </authorList>
    </citation>
    <scope>NUCLEOTIDE SEQUENCE [LARGE SCALE GENOMIC DNA]</scope>
    <source>
        <strain evidence="5">25nlg</strain>
    </source>
</reference>
<dbReference type="RefSeq" id="WP_090775221.1">
    <property type="nucleotide sequence ID" value="NZ_FMYM01000004.1"/>
</dbReference>
<feature type="compositionally biased region" description="Basic and acidic residues" evidence="2">
    <location>
        <begin position="422"/>
        <end position="441"/>
    </location>
</feature>
<dbReference type="OrthoDB" id="4975281at2"/>
<evidence type="ECO:0000256" key="3">
    <source>
        <dbReference type="SAM" id="Phobius"/>
    </source>
</evidence>
<gene>
    <name evidence="4" type="ORF">SAMN05421737_10494</name>
</gene>
<dbReference type="Proteomes" id="UP000242662">
    <property type="component" value="Unassembled WGS sequence"/>
</dbReference>
<dbReference type="STRING" id="1464122.SAMN05421737_10494"/>
<evidence type="ECO:0000313" key="4">
    <source>
        <dbReference type="EMBL" id="SDB95790.1"/>
    </source>
</evidence>
<evidence type="ECO:0000256" key="2">
    <source>
        <dbReference type="SAM" id="MobiDB-lite"/>
    </source>
</evidence>
<feature type="transmembrane region" description="Helical" evidence="3">
    <location>
        <begin position="222"/>
        <end position="242"/>
    </location>
</feature>
<name>A0A1G6HNH6_9BACI</name>
<keyword evidence="5" id="KW-1185">Reference proteome</keyword>
<dbReference type="InterPro" id="IPR042565">
    <property type="entry name" value="T7SS_EssB_C"/>
</dbReference>
<evidence type="ECO:0000313" key="5">
    <source>
        <dbReference type="Proteomes" id="UP000242662"/>
    </source>
</evidence>
<dbReference type="InterPro" id="IPR018778">
    <property type="entry name" value="T7SS_EssB"/>
</dbReference>
<evidence type="ECO:0000256" key="1">
    <source>
        <dbReference type="ARBA" id="ARBA00010163"/>
    </source>
</evidence>
<accession>A0A1G6HNH6</accession>
<dbReference type="EMBL" id="FMYM01000004">
    <property type="protein sequence ID" value="SDB95790.1"/>
    <property type="molecule type" value="Genomic_DNA"/>
</dbReference>
<feature type="region of interest" description="Disordered" evidence="2">
    <location>
        <begin position="389"/>
        <end position="441"/>
    </location>
</feature>
<dbReference type="AlphaFoldDB" id="A0A1G6HNH6"/>
<keyword evidence="3" id="KW-1133">Transmembrane helix</keyword>
<dbReference type="Gene3D" id="1.10.510.10">
    <property type="entry name" value="Transferase(Phosphotransferase) domain 1"/>
    <property type="match status" value="1"/>
</dbReference>
<organism evidence="4 5">
    <name type="scientific">Shouchella lonarensis</name>
    <dbReference type="NCBI Taxonomy" id="1464122"/>
    <lineage>
        <taxon>Bacteria</taxon>
        <taxon>Bacillati</taxon>
        <taxon>Bacillota</taxon>
        <taxon>Bacilli</taxon>
        <taxon>Bacillales</taxon>
        <taxon>Bacillaceae</taxon>
        <taxon>Shouchella</taxon>
    </lineage>
</organism>
<keyword evidence="3" id="KW-0812">Transmembrane</keyword>
<dbReference type="Pfam" id="PF10140">
    <property type="entry name" value="YukC"/>
    <property type="match status" value="1"/>
</dbReference>
<protein>
    <submittedName>
        <fullName evidence="4">Type VII secretion protein EssB</fullName>
    </submittedName>
</protein>
<dbReference type="NCBIfam" id="TIGR03926">
    <property type="entry name" value="T7_EssB"/>
    <property type="match status" value="1"/>
</dbReference>
<proteinExistence type="inferred from homology"/>
<comment type="similarity">
    <text evidence="1">Belongs to the EssB family.</text>
</comment>
<keyword evidence="3" id="KW-0472">Membrane</keyword>